<sequence length="190" mass="19158">AGAPAFAPGGGGEAAEGDAEKLAEDDLAKSSSLRSRLKLSSDAPVFVPSFMPAPPAPPAADAPAGERPEEGEGRTSLRTRLVASAKPFEPLFNVTFDPAMYTWTADKTEEGGGGGKSGGKGEELGEGGKKGKTGDGKEGKGKGKDGKSGGKEGKGKDGKDGKSGGKAKKGAESSKDEAAEKDGPRWKPKE</sequence>
<feature type="non-terminal residue" evidence="2">
    <location>
        <position position="1"/>
    </location>
</feature>
<dbReference type="Proteomes" id="UP001189429">
    <property type="component" value="Unassembled WGS sequence"/>
</dbReference>
<gene>
    <name evidence="2" type="ORF">PCOR1329_LOCUS18828</name>
</gene>
<accession>A0ABN9RBL2</accession>
<feature type="region of interest" description="Disordered" evidence="1">
    <location>
        <begin position="1"/>
        <end position="190"/>
    </location>
</feature>
<evidence type="ECO:0000313" key="2">
    <source>
        <dbReference type="EMBL" id="CAK0815575.1"/>
    </source>
</evidence>
<feature type="compositionally biased region" description="Low complexity" evidence="1">
    <location>
        <begin position="29"/>
        <end position="43"/>
    </location>
</feature>
<evidence type="ECO:0000256" key="1">
    <source>
        <dbReference type="SAM" id="MobiDB-lite"/>
    </source>
</evidence>
<keyword evidence="3" id="KW-1185">Reference proteome</keyword>
<feature type="compositionally biased region" description="Pro residues" evidence="1">
    <location>
        <begin position="51"/>
        <end position="60"/>
    </location>
</feature>
<feature type="compositionally biased region" description="Basic and acidic residues" evidence="1">
    <location>
        <begin position="18"/>
        <end position="28"/>
    </location>
</feature>
<comment type="caution">
    <text evidence="2">The sequence shown here is derived from an EMBL/GenBank/DDBJ whole genome shotgun (WGS) entry which is preliminary data.</text>
</comment>
<reference evidence="2" key="1">
    <citation type="submission" date="2023-10" db="EMBL/GenBank/DDBJ databases">
        <authorList>
            <person name="Chen Y."/>
            <person name="Shah S."/>
            <person name="Dougan E. K."/>
            <person name="Thang M."/>
            <person name="Chan C."/>
        </authorList>
    </citation>
    <scope>NUCLEOTIDE SEQUENCE [LARGE SCALE GENOMIC DNA]</scope>
</reference>
<feature type="compositionally biased region" description="Basic and acidic residues" evidence="1">
    <location>
        <begin position="64"/>
        <end position="75"/>
    </location>
</feature>
<feature type="compositionally biased region" description="Basic and acidic residues" evidence="1">
    <location>
        <begin position="119"/>
        <end position="190"/>
    </location>
</feature>
<protein>
    <submittedName>
        <fullName evidence="2">Uncharacterized protein</fullName>
    </submittedName>
</protein>
<name>A0ABN9RBL2_9DINO</name>
<evidence type="ECO:0000313" key="3">
    <source>
        <dbReference type="Proteomes" id="UP001189429"/>
    </source>
</evidence>
<organism evidence="2 3">
    <name type="scientific">Prorocentrum cordatum</name>
    <dbReference type="NCBI Taxonomy" id="2364126"/>
    <lineage>
        <taxon>Eukaryota</taxon>
        <taxon>Sar</taxon>
        <taxon>Alveolata</taxon>
        <taxon>Dinophyceae</taxon>
        <taxon>Prorocentrales</taxon>
        <taxon>Prorocentraceae</taxon>
        <taxon>Prorocentrum</taxon>
    </lineage>
</organism>
<proteinExistence type="predicted"/>
<dbReference type="EMBL" id="CAUYUJ010005956">
    <property type="protein sequence ID" value="CAK0815575.1"/>
    <property type="molecule type" value="Genomic_DNA"/>
</dbReference>